<dbReference type="CDD" id="cd05966">
    <property type="entry name" value="ACS"/>
    <property type="match status" value="1"/>
</dbReference>
<evidence type="ECO:0000259" key="8">
    <source>
        <dbReference type="Pfam" id="PF13193"/>
    </source>
</evidence>
<dbReference type="NCBIfam" id="TIGR02188">
    <property type="entry name" value="Ac_CoA_lig_AcsA"/>
    <property type="match status" value="1"/>
</dbReference>
<dbReference type="PROSITE" id="PS00455">
    <property type="entry name" value="AMP_BINDING"/>
    <property type="match status" value="1"/>
</dbReference>
<comment type="caution">
    <text evidence="6">Lacks conserved residue(s) required for the propagation of feature annotation.</text>
</comment>
<evidence type="ECO:0000259" key="9">
    <source>
        <dbReference type="Pfam" id="PF16177"/>
    </source>
</evidence>
<feature type="binding site" evidence="6">
    <location>
        <position position="540"/>
    </location>
    <ligand>
        <name>Mg(2+)</name>
        <dbReference type="ChEBI" id="CHEBI:18420"/>
    </ligand>
</feature>
<dbReference type="InterPro" id="IPR045851">
    <property type="entry name" value="AMP-bd_C_sf"/>
</dbReference>
<dbReference type="EMBL" id="FNBZ01000003">
    <property type="protein sequence ID" value="SDG18949.1"/>
    <property type="molecule type" value="Genomic_DNA"/>
</dbReference>
<sequence length="650" mass="71983">MSEIIYDVPTSWSKKAWATDAKYKKMYAASIKDPDKFWGEQGQRIDWFKPYTKVRNASYKPGKVSIKWYEDGTTNVAHNCIDRHLATRAKQTAIIWEGDDPSESKKITYGQLYTEVCKFANVLKANGVKKGDRVTIYLPMIPEAAYAMLACARIGAVHSVVFGGFSPDSLASRIEDSDSKIVITADEGLRGGRAVPLKKNVDTADDKVKGGIETVIVVKRTGGNITMKEGRDRWYHDEAAKVSGHCPAVEMKAEDPLFLLYTSGSTGKPKGVLHTTAGYLVYTAITHQYVFDYHDGDIYWCTADVGWVTGHSYILYGPLANGATTLMFEGIPTYPTISRFWEVIDKHKVNTFYTAPTAIRSLMGAGEEPVKKTKRKSLRLLGSVGEPINPEAWEWYHRVVGERRCPIVDTWWQTETGGILISPLPGATQLKPGSATRPFFGIKPEIVDPEGKVLEGACEGNLVIAESWPGQMRTVYGDHKRFEETYFATYPNKYFTGDGCRRDADGYYWITGRVDDVINVSGHRMGTAEVESALVAHPSVSEAAVVGYPHDIKGQGIYAYVTLMAGEAPTDTLRKDLVAYVRKEIGPIASPDLIQFAPGLPKTRSGKIMRRILRKIAEDEYGALGDTSTLADPAVVDDLVENRQNKRKAG</sequence>
<evidence type="ECO:0000256" key="3">
    <source>
        <dbReference type="ARBA" id="ARBA00022741"/>
    </source>
</evidence>
<keyword evidence="2 6" id="KW-0436">Ligase</keyword>
<reference evidence="10 11" key="1">
    <citation type="submission" date="2016-10" db="EMBL/GenBank/DDBJ databases">
        <authorList>
            <person name="Varghese N."/>
            <person name="Submissions S."/>
        </authorList>
    </citation>
    <scope>NUCLEOTIDE SEQUENCE [LARGE SCALE GENOMIC DNA]</scope>
    <source>
        <strain evidence="10 11">DSM 26672</strain>
    </source>
</reference>
<comment type="caution">
    <text evidence="10">The sequence shown here is derived from an EMBL/GenBank/DDBJ whole genome shotgun (WGS) entry which is preliminary data.</text>
</comment>
<dbReference type="InterPro" id="IPR020845">
    <property type="entry name" value="AMP-binding_CS"/>
</dbReference>
<feature type="binding site" evidence="6">
    <location>
        <position position="513"/>
    </location>
    <ligand>
        <name>ATP</name>
        <dbReference type="ChEBI" id="CHEBI:30616"/>
    </ligand>
</feature>
<evidence type="ECO:0000256" key="5">
    <source>
        <dbReference type="ARBA" id="ARBA00022990"/>
    </source>
</evidence>
<evidence type="ECO:0000313" key="11">
    <source>
        <dbReference type="Proteomes" id="UP000199468"/>
    </source>
</evidence>
<keyword evidence="5 6" id="KW-0007">Acetylation</keyword>
<comment type="function">
    <text evidence="6">Catalyzes the conversion of acetate into acetyl-CoA (AcCoA), an essential intermediate at the junction of anabolic and catabolic pathways. AcsA undergoes a two-step reaction. In the first half reaction, AcsA combines acetate with ATP to form acetyl-adenylate (AcAMP) intermediate. In the second half reaction, it can then transfer the acetyl group from AcAMP to the sulfhydryl group of CoA, forming the product AcCoA.</text>
</comment>
<dbReference type="Pfam" id="PF13193">
    <property type="entry name" value="AMP-binding_C"/>
    <property type="match status" value="1"/>
</dbReference>
<keyword evidence="11" id="KW-1185">Reference proteome</keyword>
<keyword evidence="6" id="KW-0460">Magnesium</keyword>
<dbReference type="InterPro" id="IPR042099">
    <property type="entry name" value="ANL_N_sf"/>
</dbReference>
<comment type="cofactor">
    <cofactor evidence="6">
        <name>Mg(2+)</name>
        <dbReference type="ChEBI" id="CHEBI:18420"/>
    </cofactor>
</comment>
<gene>
    <name evidence="6" type="primary">acsA</name>
    <name evidence="10" type="ORF">SAMN05421844_103163</name>
</gene>
<dbReference type="InterPro" id="IPR011904">
    <property type="entry name" value="Ac_CoA_lig"/>
</dbReference>
<keyword evidence="3 6" id="KW-0547">Nucleotide-binding</keyword>
<feature type="modified residue" description="N6-acetyllysine" evidence="6">
    <location>
        <position position="607"/>
    </location>
</feature>
<dbReference type="Gene3D" id="3.30.300.30">
    <property type="match status" value="1"/>
</dbReference>
<dbReference type="EC" id="6.2.1.1" evidence="6"/>
<feature type="domain" description="AMP-dependent synthetase/ligase" evidence="7">
    <location>
        <begin position="83"/>
        <end position="467"/>
    </location>
</feature>
<feature type="binding site" evidence="6">
    <location>
        <position position="524"/>
    </location>
    <ligand>
        <name>ATP</name>
        <dbReference type="ChEBI" id="CHEBI:30616"/>
    </ligand>
</feature>
<evidence type="ECO:0000256" key="2">
    <source>
        <dbReference type="ARBA" id="ARBA00022598"/>
    </source>
</evidence>
<evidence type="ECO:0000256" key="1">
    <source>
        <dbReference type="ARBA" id="ARBA00006432"/>
    </source>
</evidence>
<feature type="binding site" evidence="6">
    <location>
        <position position="309"/>
    </location>
    <ligand>
        <name>CoA</name>
        <dbReference type="ChEBI" id="CHEBI:57287"/>
    </ligand>
</feature>
<dbReference type="SUPFAM" id="SSF56801">
    <property type="entry name" value="Acetyl-CoA synthetase-like"/>
    <property type="match status" value="1"/>
</dbReference>
<dbReference type="PANTHER" id="PTHR24095">
    <property type="entry name" value="ACETYL-COENZYME A SYNTHETASE"/>
    <property type="match status" value="1"/>
</dbReference>
<comment type="catalytic activity">
    <reaction evidence="6">
        <text>acetate + ATP + CoA = acetyl-CoA + AMP + diphosphate</text>
        <dbReference type="Rhea" id="RHEA:23176"/>
        <dbReference type="ChEBI" id="CHEBI:30089"/>
        <dbReference type="ChEBI" id="CHEBI:30616"/>
        <dbReference type="ChEBI" id="CHEBI:33019"/>
        <dbReference type="ChEBI" id="CHEBI:57287"/>
        <dbReference type="ChEBI" id="CHEBI:57288"/>
        <dbReference type="ChEBI" id="CHEBI:456215"/>
        <dbReference type="EC" id="6.2.1.1"/>
    </reaction>
</comment>
<feature type="binding site" evidence="6">
    <location>
        <position position="582"/>
    </location>
    <ligand>
        <name>CoA</name>
        <dbReference type="ChEBI" id="CHEBI:57287"/>
    </ligand>
</feature>
<comment type="PTM">
    <text evidence="6">Acetylated. Deacetylation by the SIR2-homolog deacetylase activates the enzyme.</text>
</comment>
<feature type="binding site" evidence="6">
    <location>
        <begin position="190"/>
        <end position="193"/>
    </location>
    <ligand>
        <name>CoA</name>
        <dbReference type="ChEBI" id="CHEBI:57287"/>
    </ligand>
</feature>
<accession>A0ABY0NVK9</accession>
<feature type="binding site" evidence="6">
    <location>
        <begin position="409"/>
        <end position="414"/>
    </location>
    <ligand>
        <name>ATP</name>
        <dbReference type="ChEBI" id="CHEBI:30616"/>
    </ligand>
</feature>
<dbReference type="Pfam" id="PF00501">
    <property type="entry name" value="AMP-binding"/>
    <property type="match status" value="1"/>
</dbReference>
<organism evidence="10 11">
    <name type="scientific">Bosea robiniae</name>
    <dbReference type="NCBI Taxonomy" id="1036780"/>
    <lineage>
        <taxon>Bacteria</taxon>
        <taxon>Pseudomonadati</taxon>
        <taxon>Pseudomonadota</taxon>
        <taxon>Alphaproteobacteria</taxon>
        <taxon>Hyphomicrobiales</taxon>
        <taxon>Boseaceae</taxon>
        <taxon>Bosea</taxon>
    </lineage>
</organism>
<feature type="binding site" evidence="6">
    <location>
        <position position="498"/>
    </location>
    <ligand>
        <name>ATP</name>
        <dbReference type="ChEBI" id="CHEBI:30616"/>
    </ligand>
</feature>
<dbReference type="InterPro" id="IPR032387">
    <property type="entry name" value="ACAS_N"/>
</dbReference>
<evidence type="ECO:0000313" key="10">
    <source>
        <dbReference type="EMBL" id="SDG18949.1"/>
    </source>
</evidence>
<feature type="binding site" evidence="6">
    <location>
        <position position="535"/>
    </location>
    <ligand>
        <name>Mg(2+)</name>
        <dbReference type="ChEBI" id="CHEBI:18420"/>
    </ligand>
</feature>
<feature type="binding site" evidence="6">
    <location>
        <position position="537"/>
    </location>
    <ligand>
        <name>Mg(2+)</name>
        <dbReference type="ChEBI" id="CHEBI:18420"/>
    </ligand>
</feature>
<comment type="similarity">
    <text evidence="1 6">Belongs to the ATP-dependent AMP-binding enzyme family.</text>
</comment>
<protein>
    <recommendedName>
        <fullName evidence="6">Acetyl-coenzyme A synthetase</fullName>
        <shortName evidence="6">AcCoA synthetase</shortName>
        <shortName evidence="6">Acs</shortName>
        <ecNumber evidence="6">6.2.1.1</ecNumber>
    </recommendedName>
    <alternativeName>
        <fullName evidence="6">Acetate--CoA ligase</fullName>
    </alternativeName>
    <alternativeName>
        <fullName evidence="6">Acyl-activating enzyme</fullName>
    </alternativeName>
</protein>
<dbReference type="Gene3D" id="3.40.50.12780">
    <property type="entry name" value="N-terminal domain of ligase-like"/>
    <property type="match status" value="1"/>
</dbReference>
<dbReference type="Pfam" id="PF16177">
    <property type="entry name" value="ACAS_N"/>
    <property type="match status" value="1"/>
</dbReference>
<feature type="binding site" evidence="6">
    <location>
        <begin position="385"/>
        <end position="387"/>
    </location>
    <ligand>
        <name>ATP</name>
        <dbReference type="ChEBI" id="CHEBI:30616"/>
    </ligand>
</feature>
<dbReference type="Proteomes" id="UP000199468">
    <property type="component" value="Unassembled WGS sequence"/>
</dbReference>
<dbReference type="InterPro" id="IPR000873">
    <property type="entry name" value="AMP-dep_synth/lig_dom"/>
</dbReference>
<feature type="domain" description="Acetyl-coenzyme A synthetase N-terminal" evidence="9">
    <location>
        <begin position="23"/>
        <end position="80"/>
    </location>
</feature>
<dbReference type="InterPro" id="IPR025110">
    <property type="entry name" value="AMP-bd_C"/>
</dbReference>
<dbReference type="NCBIfam" id="NF001208">
    <property type="entry name" value="PRK00174.1"/>
    <property type="match status" value="1"/>
</dbReference>
<feature type="binding site" evidence="6">
    <location>
        <position position="521"/>
    </location>
    <ligand>
        <name>CoA</name>
        <dbReference type="ChEBI" id="CHEBI:57287"/>
    </ligand>
</feature>
<keyword evidence="6" id="KW-0479">Metal-binding</keyword>
<feature type="domain" description="AMP-binding enzyme C-terminal" evidence="8">
    <location>
        <begin position="529"/>
        <end position="607"/>
    </location>
</feature>
<dbReference type="PANTHER" id="PTHR24095:SF14">
    <property type="entry name" value="ACETYL-COENZYME A SYNTHETASE 1"/>
    <property type="match status" value="1"/>
</dbReference>
<evidence type="ECO:0000256" key="4">
    <source>
        <dbReference type="ARBA" id="ARBA00022840"/>
    </source>
</evidence>
<keyword evidence="4 6" id="KW-0067">ATP-binding</keyword>
<evidence type="ECO:0000259" key="7">
    <source>
        <dbReference type="Pfam" id="PF00501"/>
    </source>
</evidence>
<name>A0ABY0NVK9_9HYPH</name>
<evidence type="ECO:0000256" key="6">
    <source>
        <dbReference type="HAMAP-Rule" id="MF_01123"/>
    </source>
</evidence>
<proteinExistence type="inferred from homology"/>
<dbReference type="RefSeq" id="WP_061970564.1">
    <property type="nucleotide sequence ID" value="NZ_FNBZ01000003.1"/>
</dbReference>
<dbReference type="HAMAP" id="MF_01123">
    <property type="entry name" value="Ac_CoA_synth"/>
    <property type="match status" value="1"/>
</dbReference>